<accession>A0A0D7BFU5</accession>
<dbReference type="EMBL" id="KN880484">
    <property type="protein sequence ID" value="KIY69398.1"/>
    <property type="molecule type" value="Genomic_DNA"/>
</dbReference>
<keyword evidence="3" id="KW-1185">Reference proteome</keyword>
<evidence type="ECO:0000313" key="3">
    <source>
        <dbReference type="Proteomes" id="UP000054007"/>
    </source>
</evidence>
<organism evidence="2 3">
    <name type="scientific">Cylindrobasidium torrendii FP15055 ss-10</name>
    <dbReference type="NCBI Taxonomy" id="1314674"/>
    <lineage>
        <taxon>Eukaryota</taxon>
        <taxon>Fungi</taxon>
        <taxon>Dikarya</taxon>
        <taxon>Basidiomycota</taxon>
        <taxon>Agaricomycotina</taxon>
        <taxon>Agaricomycetes</taxon>
        <taxon>Agaricomycetidae</taxon>
        <taxon>Agaricales</taxon>
        <taxon>Marasmiineae</taxon>
        <taxon>Physalacriaceae</taxon>
        <taxon>Cylindrobasidium</taxon>
    </lineage>
</organism>
<feature type="region of interest" description="Disordered" evidence="1">
    <location>
        <begin position="90"/>
        <end position="109"/>
    </location>
</feature>
<sequence length="130" mass="14188">MRTLATLQIGTLFPQSTHRIEAAPFVLLSNPVPRCMAQSSHCGLPDVCSSHCLVYEVSLCVVTANSETLVELHNSSDQKKVLIASRTLSQSTSHSPIPRTIFAASDPAKSRNTCKQMNTRYQQAMGVKKS</sequence>
<reference evidence="2 3" key="1">
    <citation type="journal article" date="2015" name="Fungal Genet. Biol.">
        <title>Evolution of novel wood decay mechanisms in Agaricales revealed by the genome sequences of Fistulina hepatica and Cylindrobasidium torrendii.</title>
        <authorList>
            <person name="Floudas D."/>
            <person name="Held B.W."/>
            <person name="Riley R."/>
            <person name="Nagy L.G."/>
            <person name="Koehler G."/>
            <person name="Ransdell A.S."/>
            <person name="Younus H."/>
            <person name="Chow J."/>
            <person name="Chiniquy J."/>
            <person name="Lipzen A."/>
            <person name="Tritt A."/>
            <person name="Sun H."/>
            <person name="Haridas S."/>
            <person name="LaButti K."/>
            <person name="Ohm R.A."/>
            <person name="Kues U."/>
            <person name="Blanchette R.A."/>
            <person name="Grigoriev I.V."/>
            <person name="Minto R.E."/>
            <person name="Hibbett D.S."/>
        </authorList>
    </citation>
    <scope>NUCLEOTIDE SEQUENCE [LARGE SCALE GENOMIC DNA]</scope>
    <source>
        <strain evidence="2 3">FP15055 ss-10</strain>
    </source>
</reference>
<gene>
    <name evidence="2" type="ORF">CYLTODRAFT_227762</name>
</gene>
<evidence type="ECO:0000313" key="2">
    <source>
        <dbReference type="EMBL" id="KIY69398.1"/>
    </source>
</evidence>
<name>A0A0D7BFU5_9AGAR</name>
<proteinExistence type="predicted"/>
<dbReference type="AlphaFoldDB" id="A0A0D7BFU5"/>
<dbReference type="Proteomes" id="UP000054007">
    <property type="component" value="Unassembled WGS sequence"/>
</dbReference>
<protein>
    <submittedName>
        <fullName evidence="2">Uncharacterized protein</fullName>
    </submittedName>
</protein>
<evidence type="ECO:0000256" key="1">
    <source>
        <dbReference type="SAM" id="MobiDB-lite"/>
    </source>
</evidence>